<dbReference type="RefSeq" id="WP_150582203.1">
    <property type="nucleotide sequence ID" value="NZ_CABVGX010000042.1"/>
</dbReference>
<evidence type="ECO:0000313" key="2">
    <source>
        <dbReference type="Proteomes" id="UP000325607"/>
    </source>
</evidence>
<organism evidence="1 2">
    <name type="scientific">Pseudomonas fluorescens</name>
    <dbReference type="NCBI Taxonomy" id="294"/>
    <lineage>
        <taxon>Bacteria</taxon>
        <taxon>Pseudomonadati</taxon>
        <taxon>Pseudomonadota</taxon>
        <taxon>Gammaproteobacteria</taxon>
        <taxon>Pseudomonadales</taxon>
        <taxon>Pseudomonadaceae</taxon>
        <taxon>Pseudomonas</taxon>
    </lineage>
</organism>
<dbReference type="OrthoDB" id="7001270at2"/>
<dbReference type="EMBL" id="CABVGX010000042">
    <property type="protein sequence ID" value="VVN20208.1"/>
    <property type="molecule type" value="Genomic_DNA"/>
</dbReference>
<accession>A0A5E6VRU3</accession>
<proteinExistence type="predicted"/>
<reference evidence="1 2" key="1">
    <citation type="submission" date="2019-09" db="EMBL/GenBank/DDBJ databases">
        <authorList>
            <person name="Chandra G."/>
            <person name="Truman W A."/>
        </authorList>
    </citation>
    <scope>NUCLEOTIDE SEQUENCE [LARGE SCALE GENOMIC DNA]</scope>
    <source>
        <strain evidence="1">PS645</strain>
    </source>
</reference>
<evidence type="ECO:0000313" key="1">
    <source>
        <dbReference type="EMBL" id="VVN20208.1"/>
    </source>
</evidence>
<gene>
    <name evidence="1" type="ORF">PS645_04261</name>
</gene>
<sequence>MTVSLELAQALGNRELWLSMTAFLVEVRIECDCACGRVYADVLERFADGSAHCTAEIVSLVMRQGYWTVTTVEADRYVIVSFAGPAGKHSFYGFARLMAEGLFRTPTTVH</sequence>
<protein>
    <submittedName>
        <fullName evidence="1">Uncharacterized protein</fullName>
    </submittedName>
</protein>
<dbReference type="AlphaFoldDB" id="A0A5E6VRU3"/>
<dbReference type="Proteomes" id="UP000325607">
    <property type="component" value="Unassembled WGS sequence"/>
</dbReference>
<name>A0A5E6VRU3_PSEFL</name>